<feature type="transmembrane region" description="Helical" evidence="1">
    <location>
        <begin position="6"/>
        <end position="29"/>
    </location>
</feature>
<keyword evidence="1" id="KW-0812">Transmembrane</keyword>
<dbReference type="OrthoDB" id="2373928at2759"/>
<dbReference type="AlphaFoldDB" id="A0A915ZEA0"/>
<evidence type="ECO:0000256" key="1">
    <source>
        <dbReference type="SAM" id="Phobius"/>
    </source>
</evidence>
<sequence>MSEKCQFIIYIFPIVHFIKFANFLFYQLLKHFGKLKMNNRMNQLISYANDMWNCVKTIFGVIIDESFFYSQHSSRERPQNLNE</sequence>
<gene>
    <name evidence="2" type="ORF">CHRIB12_LOCUS13009</name>
</gene>
<accession>A0A915ZEA0</accession>
<reference evidence="2" key="1">
    <citation type="submission" date="2020-05" db="EMBL/GenBank/DDBJ databases">
        <authorList>
            <person name="Rincon C."/>
            <person name="Sanders R I."/>
            <person name="Robbins C."/>
            <person name="Chaturvedi A."/>
        </authorList>
    </citation>
    <scope>NUCLEOTIDE SEQUENCE</scope>
    <source>
        <strain evidence="2">CHB12</strain>
    </source>
</reference>
<comment type="caution">
    <text evidence="2">The sequence shown here is derived from an EMBL/GenBank/DDBJ whole genome shotgun (WGS) entry which is preliminary data.</text>
</comment>
<keyword evidence="1" id="KW-0472">Membrane</keyword>
<keyword evidence="1" id="KW-1133">Transmembrane helix</keyword>
<dbReference type="EMBL" id="CAGKOT010000029">
    <property type="protein sequence ID" value="CAB5371290.1"/>
    <property type="molecule type" value="Genomic_DNA"/>
</dbReference>
<evidence type="ECO:0000313" key="3">
    <source>
        <dbReference type="Proteomes" id="UP000684084"/>
    </source>
</evidence>
<dbReference type="VEuPathDB" id="FungiDB:RhiirFUN_012311"/>
<proteinExistence type="predicted"/>
<organism evidence="2 3">
    <name type="scientific">Rhizophagus irregularis</name>
    <dbReference type="NCBI Taxonomy" id="588596"/>
    <lineage>
        <taxon>Eukaryota</taxon>
        <taxon>Fungi</taxon>
        <taxon>Fungi incertae sedis</taxon>
        <taxon>Mucoromycota</taxon>
        <taxon>Glomeromycotina</taxon>
        <taxon>Glomeromycetes</taxon>
        <taxon>Glomerales</taxon>
        <taxon>Glomeraceae</taxon>
        <taxon>Rhizophagus</taxon>
    </lineage>
</organism>
<evidence type="ECO:0000313" key="2">
    <source>
        <dbReference type="EMBL" id="CAB5371290.1"/>
    </source>
</evidence>
<protein>
    <submittedName>
        <fullName evidence="2">Uncharacterized protein</fullName>
    </submittedName>
</protein>
<dbReference type="Proteomes" id="UP000684084">
    <property type="component" value="Unassembled WGS sequence"/>
</dbReference>
<name>A0A915ZEA0_9GLOM</name>